<evidence type="ECO:0000259" key="7">
    <source>
        <dbReference type="SMART" id="SM00278"/>
    </source>
</evidence>
<proteinExistence type="inferred from homology"/>
<protein>
    <recommendedName>
        <fullName evidence="6">Holliday junction branch migration complex subunit RuvA</fullName>
    </recommendedName>
</protein>
<dbReference type="InterPro" id="IPR010994">
    <property type="entry name" value="RuvA_2-like"/>
</dbReference>
<keyword evidence="3 6" id="KW-0238">DNA-binding</keyword>
<keyword evidence="9" id="KW-1185">Reference proteome</keyword>
<dbReference type="NCBIfam" id="TIGR00084">
    <property type="entry name" value="ruvA"/>
    <property type="match status" value="1"/>
</dbReference>
<comment type="caution">
    <text evidence="8">The sequence shown here is derived from an EMBL/GenBank/DDBJ whole genome shotgun (WGS) entry which is preliminary data.</text>
</comment>
<dbReference type="Proteomes" id="UP001204142">
    <property type="component" value="Unassembled WGS sequence"/>
</dbReference>
<dbReference type="SUPFAM" id="SSF47781">
    <property type="entry name" value="RuvA domain 2-like"/>
    <property type="match status" value="1"/>
</dbReference>
<dbReference type="HAMAP" id="MF_00031">
    <property type="entry name" value="DNA_HJ_migration_RuvA"/>
    <property type="match status" value="1"/>
</dbReference>
<evidence type="ECO:0000256" key="2">
    <source>
        <dbReference type="ARBA" id="ARBA00022763"/>
    </source>
</evidence>
<dbReference type="InterPro" id="IPR013849">
    <property type="entry name" value="DNA_helicase_Holl-junc_RuvA_I"/>
</dbReference>
<reference evidence="8 9" key="1">
    <citation type="submission" date="2022-07" db="EMBL/GenBank/DDBJ databases">
        <authorList>
            <person name="Xamxidin M."/>
            <person name="Wu M."/>
        </authorList>
    </citation>
    <scope>NUCLEOTIDE SEQUENCE [LARGE SCALE GENOMIC DNA]</scope>
    <source>
        <strain evidence="8 9">NBRC 111650</strain>
    </source>
</reference>
<dbReference type="Gene3D" id="1.10.150.20">
    <property type="entry name" value="5' to 3' exonuclease, C-terminal subdomain"/>
    <property type="match status" value="1"/>
</dbReference>
<comment type="function">
    <text evidence="6">The RuvA-RuvB-RuvC complex processes Holliday junction (HJ) DNA during genetic recombination and DNA repair, while the RuvA-RuvB complex plays an important role in the rescue of blocked DNA replication forks via replication fork reversal (RFR). RuvA specifically binds to HJ cruciform DNA, conferring on it an open structure. The RuvB hexamer acts as an ATP-dependent pump, pulling dsDNA into and through the RuvAB complex. HJ branch migration allows RuvC to scan DNA until it finds its consensus sequence, where it cleaves and resolves the cruciform DNA.</text>
</comment>
<dbReference type="EMBL" id="JANIGO010000003">
    <property type="protein sequence ID" value="MCQ8896830.1"/>
    <property type="molecule type" value="Genomic_DNA"/>
</dbReference>
<dbReference type="Pfam" id="PF07499">
    <property type="entry name" value="RuvA_C"/>
    <property type="match status" value="1"/>
</dbReference>
<evidence type="ECO:0000256" key="3">
    <source>
        <dbReference type="ARBA" id="ARBA00023125"/>
    </source>
</evidence>
<dbReference type="GO" id="GO:0003678">
    <property type="term" value="F:DNA helicase activity"/>
    <property type="evidence" value="ECO:0007669"/>
    <property type="project" value="UniProtKB-EC"/>
</dbReference>
<dbReference type="Pfam" id="PF01330">
    <property type="entry name" value="RuvA_N"/>
    <property type="match status" value="1"/>
</dbReference>
<dbReference type="Pfam" id="PF14520">
    <property type="entry name" value="HHH_5"/>
    <property type="match status" value="1"/>
</dbReference>
<feature type="region of interest" description="Domain I" evidence="6">
    <location>
        <begin position="1"/>
        <end position="64"/>
    </location>
</feature>
<dbReference type="InterPro" id="IPR036267">
    <property type="entry name" value="RuvA_C_sf"/>
</dbReference>
<evidence type="ECO:0000313" key="9">
    <source>
        <dbReference type="Proteomes" id="UP001204142"/>
    </source>
</evidence>
<keyword evidence="4 6" id="KW-0233">DNA recombination</keyword>
<evidence type="ECO:0000256" key="4">
    <source>
        <dbReference type="ARBA" id="ARBA00023172"/>
    </source>
</evidence>
<gene>
    <name evidence="6 8" type="primary">ruvA</name>
    <name evidence="8" type="ORF">NQT62_10350</name>
</gene>
<dbReference type="InterPro" id="IPR011114">
    <property type="entry name" value="RuvA_C"/>
</dbReference>
<comment type="domain">
    <text evidence="6">Has three domains with a flexible linker between the domains II and III and assumes an 'L' shape. Domain III is highly mobile and contacts RuvB.</text>
</comment>
<dbReference type="SUPFAM" id="SSF46929">
    <property type="entry name" value="DNA helicase RuvA subunit, C-terminal domain"/>
    <property type="match status" value="1"/>
</dbReference>
<accession>A0ABT1WH36</accession>
<comment type="caution">
    <text evidence="6">Lacks conserved residue(s) required for the propagation of feature annotation.</text>
</comment>
<sequence>MIGRLKGTLAEKNAPWIVLDVQGVGYELQVPMSTFFNLPELNAPCTLNTHLVVREDAHSLYGFASADEKTLFKTLIKVSGIGPRTALAILSSISTQEFLLAVQSQETARLVKIPGIGKKTAERLLLELKGQIGTLGPAMGVSMSAIGHAPVTGSAQDEIIAALCALGYSDKEAATACKGLPEGTGVTEGLKLALRNLSKG</sequence>
<keyword evidence="5 6" id="KW-0234">DNA repair</keyword>
<dbReference type="Gene3D" id="2.40.50.140">
    <property type="entry name" value="Nucleic acid-binding proteins"/>
    <property type="match status" value="1"/>
</dbReference>
<organism evidence="8 9">
    <name type="scientific">Limnobacter humi</name>
    <dbReference type="NCBI Taxonomy" id="1778671"/>
    <lineage>
        <taxon>Bacteria</taxon>
        <taxon>Pseudomonadati</taxon>
        <taxon>Pseudomonadota</taxon>
        <taxon>Betaproteobacteria</taxon>
        <taxon>Burkholderiales</taxon>
        <taxon>Burkholderiaceae</taxon>
        <taxon>Limnobacter</taxon>
    </lineage>
</organism>
<dbReference type="GO" id="GO:0016787">
    <property type="term" value="F:hydrolase activity"/>
    <property type="evidence" value="ECO:0007669"/>
    <property type="project" value="UniProtKB-KW"/>
</dbReference>
<comment type="subunit">
    <text evidence="6">Homotetramer. Forms an RuvA(8)-RuvB(12)-Holliday junction (HJ) complex. HJ DNA is sandwiched between 2 RuvA tetramers; dsDNA enters through RuvA and exits via RuvB. An RuvB hexamer assembles on each DNA strand where it exits the tetramer. Each RuvB hexamer is contacted by two RuvA subunits (via domain III) on 2 adjacent RuvB subunits; this complex drives branch migration. In the full resolvosome a probable DNA-RuvA(4)-RuvB(12)-RuvC(2) complex forms which resolves the HJ.</text>
</comment>
<dbReference type="RefSeq" id="WP_256764622.1">
    <property type="nucleotide sequence ID" value="NZ_JANIGO010000003.1"/>
</dbReference>
<dbReference type="SUPFAM" id="SSF50249">
    <property type="entry name" value="Nucleic acid-binding proteins"/>
    <property type="match status" value="1"/>
</dbReference>
<dbReference type="SMART" id="SM00278">
    <property type="entry name" value="HhH1"/>
    <property type="match status" value="2"/>
</dbReference>
<evidence type="ECO:0000313" key="8">
    <source>
        <dbReference type="EMBL" id="MCQ8896830.1"/>
    </source>
</evidence>
<dbReference type="InterPro" id="IPR000085">
    <property type="entry name" value="RuvA"/>
</dbReference>
<dbReference type="Gene3D" id="1.10.8.10">
    <property type="entry name" value="DNA helicase RuvA subunit, C-terminal domain"/>
    <property type="match status" value="1"/>
</dbReference>
<name>A0ABT1WH36_9BURK</name>
<evidence type="ECO:0000256" key="6">
    <source>
        <dbReference type="HAMAP-Rule" id="MF_00031"/>
    </source>
</evidence>
<keyword evidence="2 6" id="KW-0227">DNA damage</keyword>
<evidence type="ECO:0000256" key="1">
    <source>
        <dbReference type="ARBA" id="ARBA00022490"/>
    </source>
</evidence>
<feature type="domain" description="Helix-hairpin-helix DNA-binding motif class 1" evidence="7">
    <location>
        <begin position="108"/>
        <end position="127"/>
    </location>
</feature>
<feature type="domain" description="Helix-hairpin-helix DNA-binding motif class 1" evidence="7">
    <location>
        <begin position="73"/>
        <end position="92"/>
    </location>
</feature>
<dbReference type="InterPro" id="IPR012340">
    <property type="entry name" value="NA-bd_OB-fold"/>
</dbReference>
<evidence type="ECO:0000256" key="5">
    <source>
        <dbReference type="ARBA" id="ARBA00023204"/>
    </source>
</evidence>
<comment type="similarity">
    <text evidence="6">Belongs to the RuvA family.</text>
</comment>
<dbReference type="InterPro" id="IPR003583">
    <property type="entry name" value="Hlx-hairpin-Hlx_DNA-bd_motif"/>
</dbReference>
<keyword evidence="1 6" id="KW-0963">Cytoplasm</keyword>
<comment type="subcellular location">
    <subcellularLocation>
        <location evidence="6">Cytoplasm</location>
    </subcellularLocation>
</comment>
<dbReference type="CDD" id="cd14332">
    <property type="entry name" value="UBA_RuvA_C"/>
    <property type="match status" value="1"/>
</dbReference>
<keyword evidence="8" id="KW-0378">Hydrolase</keyword>
<feature type="region of interest" description="Domain III" evidence="6">
    <location>
        <begin position="152"/>
        <end position="200"/>
    </location>
</feature>